<evidence type="ECO:0000256" key="2">
    <source>
        <dbReference type="ARBA" id="ARBA00023125"/>
    </source>
</evidence>
<dbReference type="SUPFAM" id="SSF46689">
    <property type="entry name" value="Homeodomain-like"/>
    <property type="match status" value="1"/>
</dbReference>
<dbReference type="Proteomes" id="UP000316770">
    <property type="component" value="Chromosome"/>
</dbReference>
<dbReference type="Pfam" id="PF12833">
    <property type="entry name" value="HTH_18"/>
    <property type="match status" value="1"/>
</dbReference>
<dbReference type="GO" id="GO:0000976">
    <property type="term" value="F:transcription cis-regulatory region binding"/>
    <property type="evidence" value="ECO:0007669"/>
    <property type="project" value="TreeGrafter"/>
</dbReference>
<dbReference type="PANTHER" id="PTHR47894">
    <property type="entry name" value="HTH-TYPE TRANSCRIPTIONAL REGULATOR GADX"/>
    <property type="match status" value="1"/>
</dbReference>
<gene>
    <name evidence="5" type="primary">gadX</name>
    <name evidence="5" type="ORF">Mal33_18610</name>
</gene>
<protein>
    <submittedName>
        <fullName evidence="5">HTH-type transcriptional regulator GadX</fullName>
    </submittedName>
</protein>
<dbReference type="GO" id="GO:0003700">
    <property type="term" value="F:DNA-binding transcription factor activity"/>
    <property type="evidence" value="ECO:0007669"/>
    <property type="project" value="InterPro"/>
</dbReference>
<dbReference type="GO" id="GO:0005829">
    <property type="term" value="C:cytosol"/>
    <property type="evidence" value="ECO:0007669"/>
    <property type="project" value="TreeGrafter"/>
</dbReference>
<dbReference type="InterPro" id="IPR009057">
    <property type="entry name" value="Homeodomain-like_sf"/>
</dbReference>
<dbReference type="PRINTS" id="PR00032">
    <property type="entry name" value="HTHARAC"/>
</dbReference>
<dbReference type="Pfam" id="PF12625">
    <property type="entry name" value="Arabinose_bd"/>
    <property type="match status" value="1"/>
</dbReference>
<keyword evidence="3" id="KW-0804">Transcription</keyword>
<dbReference type="EMBL" id="CP036318">
    <property type="protein sequence ID" value="QDV55882.1"/>
    <property type="molecule type" value="Genomic_DNA"/>
</dbReference>
<proteinExistence type="predicted"/>
<dbReference type="RefSeq" id="WP_197453121.1">
    <property type="nucleotide sequence ID" value="NZ_CP036318.1"/>
</dbReference>
<dbReference type="PANTHER" id="PTHR47894:SF1">
    <property type="entry name" value="HTH-TYPE TRANSCRIPTIONAL REGULATOR VQSM"/>
    <property type="match status" value="1"/>
</dbReference>
<accession>A0A518IS25</accession>
<dbReference type="PROSITE" id="PS01124">
    <property type="entry name" value="HTH_ARAC_FAMILY_2"/>
    <property type="match status" value="1"/>
</dbReference>
<feature type="domain" description="HTH araC/xylS-type" evidence="4">
    <location>
        <begin position="231"/>
        <end position="330"/>
    </location>
</feature>
<sequence length="334" mass="37504">MKIELFDARALRPLVRYLEKNGADSQAVLDTVRIPQQLTVDGGWVSKKQAYDFALEVVRHAGSEGAVFAAYHDFELCDLGPIATAMQSCKTVKDALETAARLGSIAYEGSSYGLRVCGNVTWYCYSETQFISNGQQYVDDMTLTIFWHLIRNATELDWQPKQITFAGRAQDRHRAMPSLQECAAVPRGNYSGLAFPTDFLSQRVAWSPPAVALDESDAWRFGPDGSVAIVETLHRVLESQFHLDNLPTLHQLARVCGCSPSTLKNMLRSSGTTYINVLDRLRFDNACELLAVPQATIREIAHELGYSTTSNFVRSFRRMTNMTPGQYRRREFDL</sequence>
<dbReference type="InterPro" id="IPR020449">
    <property type="entry name" value="Tscrpt_reg_AraC-type_HTH"/>
</dbReference>
<keyword evidence="1" id="KW-0805">Transcription regulation</keyword>
<dbReference type="Gene3D" id="1.10.10.60">
    <property type="entry name" value="Homeodomain-like"/>
    <property type="match status" value="1"/>
</dbReference>
<keyword evidence="6" id="KW-1185">Reference proteome</keyword>
<evidence type="ECO:0000256" key="3">
    <source>
        <dbReference type="ARBA" id="ARBA00023163"/>
    </source>
</evidence>
<dbReference type="SMART" id="SM00342">
    <property type="entry name" value="HTH_ARAC"/>
    <property type="match status" value="1"/>
</dbReference>
<organism evidence="5 6">
    <name type="scientific">Rosistilla oblonga</name>
    <dbReference type="NCBI Taxonomy" id="2527990"/>
    <lineage>
        <taxon>Bacteria</taxon>
        <taxon>Pseudomonadati</taxon>
        <taxon>Planctomycetota</taxon>
        <taxon>Planctomycetia</taxon>
        <taxon>Pirellulales</taxon>
        <taxon>Pirellulaceae</taxon>
        <taxon>Rosistilla</taxon>
    </lineage>
</organism>
<keyword evidence="2" id="KW-0238">DNA-binding</keyword>
<evidence type="ECO:0000313" key="6">
    <source>
        <dbReference type="Proteomes" id="UP000316770"/>
    </source>
</evidence>
<reference evidence="5 6" key="1">
    <citation type="submission" date="2019-02" db="EMBL/GenBank/DDBJ databases">
        <title>Deep-cultivation of Planctomycetes and their phenomic and genomic characterization uncovers novel biology.</title>
        <authorList>
            <person name="Wiegand S."/>
            <person name="Jogler M."/>
            <person name="Boedeker C."/>
            <person name="Pinto D."/>
            <person name="Vollmers J."/>
            <person name="Rivas-Marin E."/>
            <person name="Kohn T."/>
            <person name="Peeters S.H."/>
            <person name="Heuer A."/>
            <person name="Rast P."/>
            <person name="Oberbeckmann S."/>
            <person name="Bunk B."/>
            <person name="Jeske O."/>
            <person name="Meyerdierks A."/>
            <person name="Storesund J.E."/>
            <person name="Kallscheuer N."/>
            <person name="Luecker S."/>
            <person name="Lage O.M."/>
            <person name="Pohl T."/>
            <person name="Merkel B.J."/>
            <person name="Hornburger P."/>
            <person name="Mueller R.-W."/>
            <person name="Bruemmer F."/>
            <person name="Labrenz M."/>
            <person name="Spormann A.M."/>
            <person name="Op den Camp H."/>
            <person name="Overmann J."/>
            <person name="Amann R."/>
            <person name="Jetten M.S.M."/>
            <person name="Mascher T."/>
            <person name="Medema M.H."/>
            <person name="Devos D.P."/>
            <person name="Kaster A.-K."/>
            <person name="Ovreas L."/>
            <person name="Rohde M."/>
            <person name="Galperin M.Y."/>
            <person name="Jogler C."/>
        </authorList>
    </citation>
    <scope>NUCLEOTIDE SEQUENCE [LARGE SCALE GENOMIC DNA]</scope>
    <source>
        <strain evidence="5 6">Mal33</strain>
    </source>
</reference>
<evidence type="ECO:0000259" key="4">
    <source>
        <dbReference type="PROSITE" id="PS01124"/>
    </source>
</evidence>
<dbReference type="AlphaFoldDB" id="A0A518IS25"/>
<name>A0A518IS25_9BACT</name>
<evidence type="ECO:0000313" key="5">
    <source>
        <dbReference type="EMBL" id="QDV55882.1"/>
    </source>
</evidence>
<dbReference type="InterPro" id="IPR032687">
    <property type="entry name" value="AraC-type_N"/>
</dbReference>
<evidence type="ECO:0000256" key="1">
    <source>
        <dbReference type="ARBA" id="ARBA00023015"/>
    </source>
</evidence>
<dbReference type="InterPro" id="IPR018060">
    <property type="entry name" value="HTH_AraC"/>
</dbReference>